<dbReference type="InterPro" id="IPR011765">
    <property type="entry name" value="Pept_M16_N"/>
</dbReference>
<dbReference type="GO" id="GO:0006508">
    <property type="term" value="P:proteolysis"/>
    <property type="evidence" value="ECO:0007669"/>
    <property type="project" value="InterPro"/>
</dbReference>
<dbReference type="InterPro" id="IPR001431">
    <property type="entry name" value="Pept_M16_Zn_BS"/>
</dbReference>
<evidence type="ECO:0000256" key="1">
    <source>
        <dbReference type="ARBA" id="ARBA00001947"/>
    </source>
</evidence>
<dbReference type="GO" id="GO:0004222">
    <property type="term" value="F:metalloendopeptidase activity"/>
    <property type="evidence" value="ECO:0007669"/>
    <property type="project" value="InterPro"/>
</dbReference>
<comment type="caution">
    <text evidence="8">The sequence shown here is derived from an EMBL/GenBank/DDBJ whole genome shotgun (WGS) entry which is preliminary data.</text>
</comment>
<feature type="domain" description="Peptidase M16 N-terminal" evidence="6">
    <location>
        <begin position="13"/>
        <end position="160"/>
    </location>
</feature>
<dbReference type="SUPFAM" id="SSF63411">
    <property type="entry name" value="LuxS/MPP-like metallohydrolase"/>
    <property type="match status" value="2"/>
</dbReference>
<evidence type="ECO:0000256" key="5">
    <source>
        <dbReference type="SAM" id="MobiDB-lite"/>
    </source>
</evidence>
<evidence type="ECO:0000256" key="2">
    <source>
        <dbReference type="ARBA" id="ARBA00007261"/>
    </source>
</evidence>
<dbReference type="AlphaFoldDB" id="A0AA42CKK9"/>
<keyword evidence="3" id="KW-0482">Metalloprotease</keyword>
<evidence type="ECO:0000259" key="6">
    <source>
        <dbReference type="Pfam" id="PF00675"/>
    </source>
</evidence>
<evidence type="ECO:0000313" key="9">
    <source>
        <dbReference type="Proteomes" id="UP001165667"/>
    </source>
</evidence>
<keyword evidence="3" id="KW-0645">Protease</keyword>
<dbReference type="PANTHER" id="PTHR11851">
    <property type="entry name" value="METALLOPROTEASE"/>
    <property type="match status" value="1"/>
</dbReference>
<dbReference type="InterPro" id="IPR007863">
    <property type="entry name" value="Peptidase_M16_C"/>
</dbReference>
<dbReference type="RefSeq" id="WP_282587058.1">
    <property type="nucleotide sequence ID" value="NZ_JAMOIM010000017.1"/>
</dbReference>
<dbReference type="InterPro" id="IPR050361">
    <property type="entry name" value="MPP/UQCRC_Complex"/>
</dbReference>
<dbReference type="EMBL" id="JAMOIM010000017">
    <property type="protein sequence ID" value="MCW6510683.1"/>
    <property type="molecule type" value="Genomic_DNA"/>
</dbReference>
<feature type="region of interest" description="Disordered" evidence="5">
    <location>
        <begin position="403"/>
        <end position="429"/>
    </location>
</feature>
<dbReference type="Pfam" id="PF00675">
    <property type="entry name" value="Peptidase_M16"/>
    <property type="match status" value="1"/>
</dbReference>
<reference evidence="8" key="1">
    <citation type="submission" date="2022-05" db="EMBL/GenBank/DDBJ databases">
        <authorList>
            <person name="Pankratov T."/>
        </authorList>
    </citation>
    <scope>NUCLEOTIDE SEQUENCE</scope>
    <source>
        <strain evidence="8">BP6-180914</strain>
    </source>
</reference>
<evidence type="ECO:0000256" key="4">
    <source>
        <dbReference type="RuleBase" id="RU004447"/>
    </source>
</evidence>
<proteinExistence type="inferred from homology"/>
<comment type="cofactor">
    <cofactor evidence="1">
        <name>Zn(2+)</name>
        <dbReference type="ChEBI" id="CHEBI:29105"/>
    </cofactor>
</comment>
<dbReference type="GO" id="GO:0046872">
    <property type="term" value="F:metal ion binding"/>
    <property type="evidence" value="ECO:0007669"/>
    <property type="project" value="InterPro"/>
</dbReference>
<evidence type="ECO:0000256" key="3">
    <source>
        <dbReference type="ARBA" id="ARBA00023049"/>
    </source>
</evidence>
<dbReference type="PROSITE" id="PS00143">
    <property type="entry name" value="INSULINASE"/>
    <property type="match status" value="1"/>
</dbReference>
<dbReference type="Proteomes" id="UP001165667">
    <property type="component" value="Unassembled WGS sequence"/>
</dbReference>
<evidence type="ECO:0000313" key="8">
    <source>
        <dbReference type="EMBL" id="MCW6510683.1"/>
    </source>
</evidence>
<keyword evidence="3" id="KW-0378">Hydrolase</keyword>
<dbReference type="FunFam" id="3.30.830.10:FF:000008">
    <property type="entry name" value="Mitochondrial-processing peptidase subunit beta"/>
    <property type="match status" value="1"/>
</dbReference>
<name>A0AA42CKK9_9HYPH</name>
<gene>
    <name evidence="8" type="ORF">M8523_21955</name>
</gene>
<dbReference type="InterPro" id="IPR011249">
    <property type="entry name" value="Metalloenz_LuxS/M16"/>
</dbReference>
<feature type="domain" description="Peptidase M16 C-terminal" evidence="7">
    <location>
        <begin position="167"/>
        <end position="338"/>
    </location>
</feature>
<comment type="similarity">
    <text evidence="2 4">Belongs to the peptidase M16 family.</text>
</comment>
<sequence>MTISISTLPNGLRVLTDAMPHLETTALGIWVDSGSRHETADQHGLSHFLEHMAFKGTRRRSARAIAEEIESAGGDLNAATSTEQTAYYARVLAADTPLALDILADILTDSSFEAAELDREKQVVIQEIAAVEDTPDDLVFEMLTRTAYPDQAIGRPILGTPETVSGFTRQAIEGYLGTQYGAGNMIVAAAGAVDHERFLADVSSHFGAIAAAPHLQAAQARYKGGDTREKRRLEQAHITVAFEAYSFRDPRHYAAHIFSHAVGGGMSSRLFQTVREERGLAYAIHSFDWTYEDTGLFGFYAATAAAHVPELMPVALDCLAEATESLTEAEVARAKAQLKVSLLTALESSSARAEQIARQHMAFGRIIPREEIIAKVDAITVADAKAAGAEMLRTSPSVAAIGPVSKVPSPDRIASRLGHRTDHKLREPA</sequence>
<evidence type="ECO:0000259" key="7">
    <source>
        <dbReference type="Pfam" id="PF05193"/>
    </source>
</evidence>
<protein>
    <submittedName>
        <fullName evidence="8">Insulinase family protein</fullName>
    </submittedName>
</protein>
<organism evidence="8 9">
    <name type="scientific">Lichenifustis flavocetrariae</name>
    <dbReference type="NCBI Taxonomy" id="2949735"/>
    <lineage>
        <taxon>Bacteria</taxon>
        <taxon>Pseudomonadati</taxon>
        <taxon>Pseudomonadota</taxon>
        <taxon>Alphaproteobacteria</taxon>
        <taxon>Hyphomicrobiales</taxon>
        <taxon>Lichenihabitantaceae</taxon>
        <taxon>Lichenifustis</taxon>
    </lineage>
</organism>
<keyword evidence="9" id="KW-1185">Reference proteome</keyword>
<dbReference type="Gene3D" id="3.30.830.10">
    <property type="entry name" value="Metalloenzyme, LuxS/M16 peptidase-like"/>
    <property type="match status" value="2"/>
</dbReference>
<dbReference type="PANTHER" id="PTHR11851:SF49">
    <property type="entry name" value="MITOCHONDRIAL-PROCESSING PEPTIDASE SUBUNIT ALPHA"/>
    <property type="match status" value="1"/>
</dbReference>
<dbReference type="Pfam" id="PF05193">
    <property type="entry name" value="Peptidase_M16_C"/>
    <property type="match status" value="1"/>
</dbReference>
<accession>A0AA42CKK9</accession>